<feature type="chain" id="PRO_5046923230" description="Ricin B lectin domain-containing protein" evidence="2">
    <location>
        <begin position="25"/>
        <end position="191"/>
    </location>
</feature>
<evidence type="ECO:0000256" key="2">
    <source>
        <dbReference type="SAM" id="SignalP"/>
    </source>
</evidence>
<organism evidence="3 4">
    <name type="scientific">Actinomadura vinacea</name>
    <dbReference type="NCBI Taxonomy" id="115336"/>
    <lineage>
        <taxon>Bacteria</taxon>
        <taxon>Bacillati</taxon>
        <taxon>Actinomycetota</taxon>
        <taxon>Actinomycetes</taxon>
        <taxon>Streptosporangiales</taxon>
        <taxon>Thermomonosporaceae</taxon>
        <taxon>Actinomadura</taxon>
    </lineage>
</organism>
<dbReference type="EMBL" id="BAAARW010000011">
    <property type="protein sequence ID" value="GAA2416549.1"/>
    <property type="molecule type" value="Genomic_DNA"/>
</dbReference>
<keyword evidence="4" id="KW-1185">Reference proteome</keyword>
<evidence type="ECO:0000313" key="3">
    <source>
        <dbReference type="EMBL" id="GAA2416549.1"/>
    </source>
</evidence>
<evidence type="ECO:0000256" key="1">
    <source>
        <dbReference type="SAM" id="MobiDB-lite"/>
    </source>
</evidence>
<protein>
    <recommendedName>
        <fullName evidence="5">Ricin B lectin domain-containing protein</fullName>
    </recommendedName>
</protein>
<gene>
    <name evidence="3" type="ORF">GCM10010191_28700</name>
</gene>
<keyword evidence="2" id="KW-0732">Signal</keyword>
<evidence type="ECO:0000313" key="4">
    <source>
        <dbReference type="Proteomes" id="UP001501231"/>
    </source>
</evidence>
<accession>A0ABN3IZF5</accession>
<feature type="compositionally biased region" description="Polar residues" evidence="1">
    <location>
        <begin position="27"/>
        <end position="39"/>
    </location>
</feature>
<feature type="signal peptide" evidence="2">
    <location>
        <begin position="1"/>
        <end position="24"/>
    </location>
</feature>
<sequence length="191" mass="20998">MSRQVLSTALLVGLSLLAPGPAEADQSGANTHNQSSGTPATALPSGWFHLQGTVKDPIAPFALRALDVQWQPDGRINGFVRVNGTIFPKDSQLWRRSFPASGRIGEIKLKNKVIAQCISKNTTLRTCSDPSTTWVSIPQGGNKVVIRSDFGSRNEWCLAKGTRGNLESLRNEDCTDHRYTPQMIWEARPER</sequence>
<comment type="caution">
    <text evidence="3">The sequence shown here is derived from an EMBL/GenBank/DDBJ whole genome shotgun (WGS) entry which is preliminary data.</text>
</comment>
<evidence type="ECO:0008006" key="5">
    <source>
        <dbReference type="Google" id="ProtNLM"/>
    </source>
</evidence>
<feature type="region of interest" description="Disordered" evidence="1">
    <location>
        <begin position="22"/>
        <end position="42"/>
    </location>
</feature>
<reference evidence="3 4" key="1">
    <citation type="journal article" date="2019" name="Int. J. Syst. Evol. Microbiol.">
        <title>The Global Catalogue of Microorganisms (GCM) 10K type strain sequencing project: providing services to taxonomists for standard genome sequencing and annotation.</title>
        <authorList>
            <consortium name="The Broad Institute Genomics Platform"/>
            <consortium name="The Broad Institute Genome Sequencing Center for Infectious Disease"/>
            <person name="Wu L."/>
            <person name="Ma J."/>
        </authorList>
    </citation>
    <scope>NUCLEOTIDE SEQUENCE [LARGE SCALE GENOMIC DNA]</scope>
    <source>
        <strain evidence="3 4">JCM 3325</strain>
    </source>
</reference>
<dbReference type="Proteomes" id="UP001501231">
    <property type="component" value="Unassembled WGS sequence"/>
</dbReference>
<proteinExistence type="predicted"/>
<name>A0ABN3IZF5_9ACTN</name>